<dbReference type="GO" id="GO:0030570">
    <property type="term" value="F:pectate lyase activity"/>
    <property type="evidence" value="ECO:0007669"/>
    <property type="project" value="UniProtKB-EC"/>
</dbReference>
<dbReference type="InterPro" id="IPR012334">
    <property type="entry name" value="Pectin_lyas_fold"/>
</dbReference>
<comment type="similarity">
    <text evidence="4 12">Belongs to the polysaccharide lyase 1 family.</text>
</comment>
<evidence type="ECO:0000256" key="5">
    <source>
        <dbReference type="ARBA" id="ARBA00012272"/>
    </source>
</evidence>
<evidence type="ECO:0000256" key="4">
    <source>
        <dbReference type="ARBA" id="ARBA00010980"/>
    </source>
</evidence>
<evidence type="ECO:0000256" key="11">
    <source>
        <dbReference type="ARBA" id="ARBA00023239"/>
    </source>
</evidence>
<accession>A0A834VZM2</accession>
<dbReference type="InterPro" id="IPR002022">
    <property type="entry name" value="Pec_lyase"/>
</dbReference>
<keyword evidence="15" id="KW-1185">Reference proteome</keyword>
<comment type="pathway">
    <text evidence="3 12">Glycan metabolism; pectin degradation; 2-dehydro-3-deoxy-D-gluconate from pectin: step 2/5.</text>
</comment>
<dbReference type="InterPro" id="IPR018082">
    <property type="entry name" value="AmbAllergen"/>
</dbReference>
<comment type="catalytic activity">
    <reaction evidence="1 12">
        <text>Eliminative cleavage of (1-&gt;4)-alpha-D-galacturonan to give oligosaccharides with 4-deoxy-alpha-D-galact-4-enuronosyl groups at their non-reducing ends.</text>
        <dbReference type="EC" id="4.2.2.2"/>
    </reaction>
</comment>
<organism evidence="14 15">
    <name type="scientific">Senna tora</name>
    <dbReference type="NCBI Taxonomy" id="362788"/>
    <lineage>
        <taxon>Eukaryota</taxon>
        <taxon>Viridiplantae</taxon>
        <taxon>Streptophyta</taxon>
        <taxon>Embryophyta</taxon>
        <taxon>Tracheophyta</taxon>
        <taxon>Spermatophyta</taxon>
        <taxon>Magnoliopsida</taxon>
        <taxon>eudicotyledons</taxon>
        <taxon>Gunneridae</taxon>
        <taxon>Pentapetalae</taxon>
        <taxon>rosids</taxon>
        <taxon>fabids</taxon>
        <taxon>Fabales</taxon>
        <taxon>Fabaceae</taxon>
        <taxon>Caesalpinioideae</taxon>
        <taxon>Cassia clade</taxon>
        <taxon>Senna</taxon>
    </lineage>
</organism>
<evidence type="ECO:0000256" key="6">
    <source>
        <dbReference type="ARBA" id="ARBA00022512"/>
    </source>
</evidence>
<feature type="chain" id="PRO_5033103891" description="Pectate lyase" evidence="12">
    <location>
        <begin position="29"/>
        <end position="425"/>
    </location>
</feature>
<keyword evidence="8 12" id="KW-0732">Signal</keyword>
<dbReference type="EMBL" id="JAAIUW010000013">
    <property type="protein sequence ID" value="KAF7802940.1"/>
    <property type="molecule type" value="Genomic_DNA"/>
</dbReference>
<dbReference type="AlphaFoldDB" id="A0A834VZM2"/>
<comment type="cofactor">
    <cofactor evidence="12">
        <name>Ca(2+)</name>
        <dbReference type="ChEBI" id="CHEBI:29108"/>
    </cofactor>
    <text evidence="12">Binds 1 Ca(2+) ion. Required for its activity.</text>
</comment>
<dbReference type="EC" id="4.2.2.2" evidence="5 12"/>
<proteinExistence type="inferred from homology"/>
<dbReference type="Pfam" id="PF00544">
    <property type="entry name" value="Pectate_lyase_4"/>
    <property type="match status" value="1"/>
</dbReference>
<keyword evidence="6" id="KW-0134">Cell wall</keyword>
<evidence type="ECO:0000256" key="9">
    <source>
        <dbReference type="ARBA" id="ARBA00022837"/>
    </source>
</evidence>
<keyword evidence="6" id="KW-0964">Secreted</keyword>
<dbReference type="Proteomes" id="UP000634136">
    <property type="component" value="Unassembled WGS sequence"/>
</dbReference>
<dbReference type="GO" id="GO:0045490">
    <property type="term" value="P:pectin catabolic process"/>
    <property type="evidence" value="ECO:0007669"/>
    <property type="project" value="UniProtKB-UniPathway"/>
</dbReference>
<dbReference type="SUPFAM" id="SSF51126">
    <property type="entry name" value="Pectin lyase-like"/>
    <property type="match status" value="1"/>
</dbReference>
<evidence type="ECO:0000256" key="8">
    <source>
        <dbReference type="ARBA" id="ARBA00022729"/>
    </source>
</evidence>
<dbReference type="PRINTS" id="PR00807">
    <property type="entry name" value="AMBALLERGEN"/>
</dbReference>
<evidence type="ECO:0000313" key="15">
    <source>
        <dbReference type="Proteomes" id="UP000634136"/>
    </source>
</evidence>
<feature type="signal peptide" evidence="12">
    <location>
        <begin position="1"/>
        <end position="28"/>
    </location>
</feature>
<name>A0A834VZM2_9FABA</name>
<evidence type="ECO:0000256" key="3">
    <source>
        <dbReference type="ARBA" id="ARBA00005220"/>
    </source>
</evidence>
<keyword evidence="7 12" id="KW-0479">Metal-binding</keyword>
<dbReference type="PANTHER" id="PTHR31683:SF184">
    <property type="entry name" value="PECTATE LYASE"/>
    <property type="match status" value="1"/>
</dbReference>
<dbReference type="GO" id="GO:0046872">
    <property type="term" value="F:metal ion binding"/>
    <property type="evidence" value="ECO:0007669"/>
    <property type="project" value="UniProtKB-KW"/>
</dbReference>
<comment type="caution">
    <text evidence="14">The sequence shown here is derived from an EMBL/GenBank/DDBJ whole genome shotgun (WGS) entry which is preliminary data.</text>
</comment>
<dbReference type="InterPro" id="IPR007524">
    <property type="entry name" value="Pec_lyase_N"/>
</dbReference>
<evidence type="ECO:0000256" key="10">
    <source>
        <dbReference type="ARBA" id="ARBA00023180"/>
    </source>
</evidence>
<evidence type="ECO:0000256" key="1">
    <source>
        <dbReference type="ARBA" id="ARBA00000695"/>
    </source>
</evidence>
<evidence type="ECO:0000256" key="12">
    <source>
        <dbReference type="RuleBase" id="RU361123"/>
    </source>
</evidence>
<dbReference type="Pfam" id="PF04431">
    <property type="entry name" value="Pec_lyase_N"/>
    <property type="match status" value="1"/>
</dbReference>
<keyword evidence="11 12" id="KW-0456">Lyase</keyword>
<evidence type="ECO:0000256" key="7">
    <source>
        <dbReference type="ARBA" id="ARBA00022723"/>
    </source>
</evidence>
<reference evidence="14" key="1">
    <citation type="submission" date="2020-09" db="EMBL/GenBank/DDBJ databases">
        <title>Genome-Enabled Discovery of Anthraquinone Biosynthesis in Senna tora.</title>
        <authorList>
            <person name="Kang S.-H."/>
            <person name="Pandey R.P."/>
            <person name="Lee C.-M."/>
            <person name="Sim J.-S."/>
            <person name="Jeong J.-T."/>
            <person name="Choi B.-S."/>
            <person name="Jung M."/>
            <person name="Ginzburg D."/>
            <person name="Zhao K."/>
            <person name="Won S.Y."/>
            <person name="Oh T.-J."/>
            <person name="Yu Y."/>
            <person name="Kim N.-H."/>
            <person name="Lee O.R."/>
            <person name="Lee T.-H."/>
            <person name="Bashyal P."/>
            <person name="Kim T.-S."/>
            <person name="Lee W.-H."/>
            <person name="Kawkins C."/>
            <person name="Kim C.-K."/>
            <person name="Kim J.S."/>
            <person name="Ahn B.O."/>
            <person name="Rhee S.Y."/>
            <person name="Sohng J.K."/>
        </authorList>
    </citation>
    <scope>NUCLEOTIDE SEQUENCE</scope>
    <source>
        <tissue evidence="14">Leaf</tissue>
    </source>
</reference>
<dbReference type="OrthoDB" id="1637350at2759"/>
<evidence type="ECO:0000259" key="13">
    <source>
        <dbReference type="SMART" id="SM00656"/>
    </source>
</evidence>
<evidence type="ECO:0000313" key="14">
    <source>
        <dbReference type="EMBL" id="KAF7802940.1"/>
    </source>
</evidence>
<evidence type="ECO:0000256" key="2">
    <source>
        <dbReference type="ARBA" id="ARBA00004191"/>
    </source>
</evidence>
<feature type="domain" description="Pectate lyase" evidence="13">
    <location>
        <begin position="152"/>
        <end position="349"/>
    </location>
</feature>
<keyword evidence="10" id="KW-0325">Glycoprotein</keyword>
<sequence length="425" mass="47127">MAERAFNNVTLLLIATFAIAITIPCVEANIGQFDDYLREKAEQARRAALEAYEHDPFNVTSEFNMHVHLAMDEFNNGTRRALLAQKDKGPCMITNPIDRCWRCDKNWAKNRFKLAWCAKGFGRKTTGGLGGPIYVVTDNSDDLVNPKPGTLSMVIQLKGELLVTSNKTIDGRGANVQIKGGSGITLQYVNNVIIHGLRIKNIKSQKGGLIRDAVDHVGLRTRSDGDGISLFGATNVWIDHISMSNADDGLIDIIMASTGITISNCHLTKHNDVMLFGANDLHVGDKVMQVTVAFNFFGQGLTQRMPRCRFGWFHVVNNHYTHWQMHAIGGSSNPTILSQGNRYIAPNNPHAKMITYRHDTPESVWRKWQWTTEMDAFVNGAIFIPSGKPVSKAGIKNLIKPRPGVDVRKLTRYAGALNCKVGQPC</sequence>
<dbReference type="SMART" id="SM00656">
    <property type="entry name" value="Amb_all"/>
    <property type="match status" value="1"/>
</dbReference>
<dbReference type="InterPro" id="IPR011050">
    <property type="entry name" value="Pectin_lyase_fold/virulence"/>
</dbReference>
<dbReference type="Gene3D" id="2.160.20.10">
    <property type="entry name" value="Single-stranded right-handed beta-helix, Pectin lyase-like"/>
    <property type="match status" value="1"/>
</dbReference>
<dbReference type="InterPro" id="IPR045032">
    <property type="entry name" value="PEL"/>
</dbReference>
<keyword evidence="9 12" id="KW-0106">Calcium</keyword>
<comment type="subcellular location">
    <subcellularLocation>
        <location evidence="2">Secreted</location>
        <location evidence="2">Cell wall</location>
    </subcellularLocation>
</comment>
<protein>
    <recommendedName>
        <fullName evidence="5 12">Pectate lyase</fullName>
        <ecNumber evidence="5 12">4.2.2.2</ecNumber>
    </recommendedName>
</protein>
<dbReference type="PANTHER" id="PTHR31683">
    <property type="entry name" value="PECTATE LYASE 18-RELATED"/>
    <property type="match status" value="1"/>
</dbReference>
<gene>
    <name evidence="14" type="ORF">G2W53_042051</name>
</gene>
<dbReference type="UniPathway" id="UPA00545">
    <property type="reaction ID" value="UER00824"/>
</dbReference>